<dbReference type="GeneID" id="89288737"/>
<accession>A0ABN6ZLL2</accession>
<evidence type="ECO:0000259" key="1">
    <source>
        <dbReference type="Pfam" id="PF19583"/>
    </source>
</evidence>
<dbReference type="EMBL" id="AP028907">
    <property type="protein sequence ID" value="BES81146.1"/>
    <property type="molecule type" value="Genomic_DNA"/>
</dbReference>
<dbReference type="InterPro" id="IPR036866">
    <property type="entry name" value="RibonucZ/Hydroxyglut_hydro"/>
</dbReference>
<dbReference type="Pfam" id="PF19583">
    <property type="entry name" value="ODP"/>
    <property type="match status" value="1"/>
</dbReference>
<evidence type="ECO:0000313" key="2">
    <source>
        <dbReference type="EMBL" id="BES81146.1"/>
    </source>
</evidence>
<feature type="domain" description="ODP" evidence="1">
    <location>
        <begin position="295"/>
        <end position="476"/>
    </location>
</feature>
<gene>
    <name evidence="2" type="ORF">PABY_07130</name>
</gene>
<dbReference type="InterPro" id="IPR045761">
    <property type="entry name" value="ODP_dom"/>
</dbReference>
<dbReference type="Proteomes" id="UP001341135">
    <property type="component" value="Chromosome"/>
</dbReference>
<dbReference type="SUPFAM" id="SSF56281">
    <property type="entry name" value="Metallo-hydrolase/oxidoreductase"/>
    <property type="match status" value="1"/>
</dbReference>
<dbReference type="Gene3D" id="3.60.15.10">
    <property type="entry name" value="Ribonuclease Z/Hydroxyacylglutathione hydrolase-like"/>
    <property type="match status" value="1"/>
</dbReference>
<sequence length="500" mass="54083">MSSRGEALARLLGGGSQVEPLVIPLDAESVHSLLRDFNRILSRVEGVEEVGDGYVVLRVPRRLGLFKLGARVMRLDMRLYRLENALVLLLGRGIDSLVLVISVVNVGEGVHVIVSGGGGGKLSPATGMLVKGIRDAIAEVVEGARPEAGITGSDNELAAEGVHDAPLVFYDSFTPVRDVLTEAAYRVVAALGPGEYVVEIHGMLREYHYLARLVIRGRRITGVYAEMDGRRAKGEEALRVAQRPPSHRVRVLAWALDGAPRGARVNAPQPVYEDGGHAVYRLWPGGRPEYGGLALNTYIVGSGYEYAVIDPTGPPDWGQMIRGLVGDMEQIRIVVVGDASAVTQPLLSRLASESPAEVLAPPYSWAQLAALLEQPDRVATVPLSGSRARLGRSELRIIPAGSCGGMLTVYDPVSKTLFTGPVLGFLTPPGVWYADRRLLRDALRAYLSSTLRHTAIARWVEEVRSLDIERIAPRYGPVVEGRDQVKTVLEEAAQLAREVS</sequence>
<name>A0ABN6ZLL2_9CREN</name>
<dbReference type="RefSeq" id="WP_338251993.1">
    <property type="nucleotide sequence ID" value="NZ_AP028907.1"/>
</dbReference>
<reference evidence="2 3" key="1">
    <citation type="submission" date="2023-09" db="EMBL/GenBank/DDBJ databases">
        <title>Pyrofollis japonicus gen. nov. sp. nov., a novel member of the family Pyrodictiaceae isolated from the Iheya North hydrothermal field.</title>
        <authorList>
            <person name="Miyazaki U."/>
            <person name="Sanari M."/>
            <person name="Tame A."/>
            <person name="Kitajima M."/>
            <person name="Okamoto A."/>
            <person name="Sawayama S."/>
            <person name="Miyazaki J."/>
            <person name="Takai K."/>
            <person name="Nakagawa S."/>
        </authorList>
    </citation>
    <scope>NUCLEOTIDE SEQUENCE [LARGE SCALE GENOMIC DNA]</scope>
    <source>
        <strain evidence="2 3">AV2</strain>
    </source>
</reference>
<keyword evidence="3" id="KW-1185">Reference proteome</keyword>
<protein>
    <recommendedName>
        <fullName evidence="1">ODP domain-containing protein</fullName>
    </recommendedName>
</protein>
<proteinExistence type="predicted"/>
<evidence type="ECO:0000313" key="3">
    <source>
        <dbReference type="Proteomes" id="UP001341135"/>
    </source>
</evidence>
<organism evidence="2 3">
    <name type="scientific">Pyrodictium abyssi</name>
    <dbReference type="NCBI Taxonomy" id="54256"/>
    <lineage>
        <taxon>Archaea</taxon>
        <taxon>Thermoproteota</taxon>
        <taxon>Thermoprotei</taxon>
        <taxon>Desulfurococcales</taxon>
        <taxon>Pyrodictiaceae</taxon>
        <taxon>Pyrodictium</taxon>
    </lineage>
</organism>